<name>A0A0K8R6P6_IXORI</name>
<evidence type="ECO:0000313" key="1">
    <source>
        <dbReference type="EMBL" id="JAA66134.1"/>
    </source>
</evidence>
<dbReference type="GO" id="GO:0006508">
    <property type="term" value="P:proteolysis"/>
    <property type="evidence" value="ECO:0007669"/>
    <property type="project" value="UniProtKB-KW"/>
</dbReference>
<proteinExistence type="evidence at transcript level"/>
<reference evidence="1" key="1">
    <citation type="submission" date="2012-12" db="EMBL/GenBank/DDBJ databases">
        <title>Identification and characterization of a phenylalanine ammonia-lyase gene family in Isatis indigotica Fort.</title>
        <authorList>
            <person name="Liu Q."/>
            <person name="Chen J."/>
            <person name="Zhou X."/>
            <person name="Di P."/>
            <person name="Xiao Y."/>
            <person name="Xuan H."/>
            <person name="Zhang L."/>
            <person name="Chen W."/>
        </authorList>
    </citation>
    <scope>NUCLEOTIDE SEQUENCE</scope>
    <source>
        <tissue evidence="1">Salivary gland</tissue>
    </source>
</reference>
<accession>A0A0K8R6P6</accession>
<keyword evidence="1" id="KW-0378">Hydrolase</keyword>
<organism evidence="1">
    <name type="scientific">Ixodes ricinus</name>
    <name type="common">Common tick</name>
    <name type="synonym">Acarus ricinus</name>
    <dbReference type="NCBI Taxonomy" id="34613"/>
    <lineage>
        <taxon>Eukaryota</taxon>
        <taxon>Metazoa</taxon>
        <taxon>Ecdysozoa</taxon>
        <taxon>Arthropoda</taxon>
        <taxon>Chelicerata</taxon>
        <taxon>Arachnida</taxon>
        <taxon>Acari</taxon>
        <taxon>Parasitiformes</taxon>
        <taxon>Ixodida</taxon>
        <taxon>Ixodoidea</taxon>
        <taxon>Ixodidae</taxon>
        <taxon>Ixodinae</taxon>
        <taxon>Ixodes</taxon>
    </lineage>
</organism>
<keyword evidence="1" id="KW-0645">Protease</keyword>
<dbReference type="EMBL" id="GADI01007674">
    <property type="protein sequence ID" value="JAA66134.1"/>
    <property type="molecule type" value="mRNA"/>
</dbReference>
<keyword evidence="1" id="KW-0482">Metalloprotease</keyword>
<dbReference type="AlphaFoldDB" id="A0A0K8R6P6"/>
<sequence length="107" mass="11670">MSLSSTGLEGPSAVSWSSLCVGTVPPPLSSLLEYPLEDAIFEVEQVRVTTWIVGSFVWKAFAKHHDKVFTSSVTLINRVACFPRPSLKPQPSSSFSCTFCSLSFVII</sequence>
<dbReference type="GO" id="GO:0008237">
    <property type="term" value="F:metallopeptidase activity"/>
    <property type="evidence" value="ECO:0007669"/>
    <property type="project" value="UniProtKB-KW"/>
</dbReference>
<protein>
    <submittedName>
        <fullName evidence="1">Putative metalloprotease</fullName>
    </submittedName>
</protein>